<dbReference type="GO" id="GO:0015031">
    <property type="term" value="P:protein transport"/>
    <property type="evidence" value="ECO:0007669"/>
    <property type="project" value="UniProtKB-KW"/>
</dbReference>
<evidence type="ECO:0000256" key="7">
    <source>
        <dbReference type="ARBA" id="ARBA00022927"/>
    </source>
</evidence>
<dbReference type="InterPro" id="IPR023175">
    <property type="entry name" value="Vta1/CALS_N_sf"/>
</dbReference>
<dbReference type="Pfam" id="PF04652">
    <property type="entry name" value="Vta1"/>
    <property type="match status" value="1"/>
</dbReference>
<comment type="subcellular location">
    <subcellularLocation>
        <location evidence="2">Cytoplasm</location>
    </subcellularLocation>
    <subcellularLocation>
        <location evidence="1">Endosome membrane</location>
        <topology evidence="1">Peripheral membrane protein</topology>
    </subcellularLocation>
</comment>
<keyword evidence="9" id="KW-0175">Coiled coil</keyword>
<organism evidence="13 14">
    <name type="scientific">Coemansia brasiliensis</name>
    <dbReference type="NCBI Taxonomy" id="2650707"/>
    <lineage>
        <taxon>Eukaryota</taxon>
        <taxon>Fungi</taxon>
        <taxon>Fungi incertae sedis</taxon>
        <taxon>Zoopagomycota</taxon>
        <taxon>Kickxellomycotina</taxon>
        <taxon>Kickxellomycetes</taxon>
        <taxon>Kickxellales</taxon>
        <taxon>Kickxellaceae</taxon>
        <taxon>Coemansia</taxon>
    </lineage>
</organism>
<feature type="region of interest" description="Disordered" evidence="10">
    <location>
        <begin position="155"/>
        <end position="250"/>
    </location>
</feature>
<dbReference type="Pfam" id="PF18097">
    <property type="entry name" value="Vta1_C"/>
    <property type="match status" value="1"/>
</dbReference>
<keyword evidence="5" id="KW-0963">Cytoplasm</keyword>
<keyword evidence="4" id="KW-0813">Transport</keyword>
<evidence type="ECO:0000256" key="6">
    <source>
        <dbReference type="ARBA" id="ARBA00022753"/>
    </source>
</evidence>
<keyword evidence="14" id="KW-1185">Reference proteome</keyword>
<feature type="compositionally biased region" description="Low complexity" evidence="10">
    <location>
        <begin position="186"/>
        <end position="206"/>
    </location>
</feature>
<evidence type="ECO:0000256" key="4">
    <source>
        <dbReference type="ARBA" id="ARBA00022448"/>
    </source>
</evidence>
<dbReference type="AlphaFoldDB" id="A0A9W8IGZ9"/>
<evidence type="ECO:0000256" key="3">
    <source>
        <dbReference type="ARBA" id="ARBA00007895"/>
    </source>
</evidence>
<dbReference type="PANTHER" id="PTHR46009:SF1">
    <property type="entry name" value="VACUOLAR PROTEIN SORTING-ASSOCIATED PROTEIN VTA1 HOMOLOG"/>
    <property type="match status" value="1"/>
</dbReference>
<evidence type="ECO:0000313" key="13">
    <source>
        <dbReference type="EMBL" id="KAJ2850472.1"/>
    </source>
</evidence>
<name>A0A9W8IGZ9_9FUNG</name>
<dbReference type="GO" id="GO:0005771">
    <property type="term" value="C:multivesicular body"/>
    <property type="evidence" value="ECO:0007669"/>
    <property type="project" value="TreeGrafter"/>
</dbReference>
<reference evidence="13" key="1">
    <citation type="submission" date="2022-07" db="EMBL/GenBank/DDBJ databases">
        <title>Phylogenomic reconstructions and comparative analyses of Kickxellomycotina fungi.</title>
        <authorList>
            <person name="Reynolds N.K."/>
            <person name="Stajich J.E."/>
            <person name="Barry K."/>
            <person name="Grigoriev I.V."/>
            <person name="Crous P."/>
            <person name="Smith M.E."/>
        </authorList>
    </citation>
    <scope>NUCLEOTIDE SEQUENCE</scope>
    <source>
        <strain evidence="13">NRRL 1566</strain>
    </source>
</reference>
<comment type="caution">
    <text evidence="13">The sequence shown here is derived from an EMBL/GenBank/DDBJ whole genome shotgun (WGS) entry which is preliminary data.</text>
</comment>
<dbReference type="Proteomes" id="UP001139887">
    <property type="component" value="Unassembled WGS sequence"/>
</dbReference>
<evidence type="ECO:0000313" key="14">
    <source>
        <dbReference type="Proteomes" id="UP001139887"/>
    </source>
</evidence>
<evidence type="ECO:0000256" key="1">
    <source>
        <dbReference type="ARBA" id="ARBA00004481"/>
    </source>
</evidence>
<dbReference type="InterPro" id="IPR041212">
    <property type="entry name" value="Vta1_C"/>
</dbReference>
<dbReference type="InterPro" id="IPR044538">
    <property type="entry name" value="Vta1-like"/>
</dbReference>
<proteinExistence type="inferred from homology"/>
<evidence type="ECO:0000256" key="9">
    <source>
        <dbReference type="SAM" id="Coils"/>
    </source>
</evidence>
<dbReference type="PANTHER" id="PTHR46009">
    <property type="entry name" value="VACUOLAR PROTEIN SORTING-ASSOCIATED PROTEIN VTA1 HOMOLOG"/>
    <property type="match status" value="1"/>
</dbReference>
<evidence type="ECO:0000256" key="8">
    <source>
        <dbReference type="ARBA" id="ARBA00023136"/>
    </source>
</evidence>
<dbReference type="InterPro" id="IPR039431">
    <property type="entry name" value="Vta1/CALS_N"/>
</dbReference>
<evidence type="ECO:0000259" key="11">
    <source>
        <dbReference type="Pfam" id="PF04652"/>
    </source>
</evidence>
<evidence type="ECO:0000259" key="12">
    <source>
        <dbReference type="Pfam" id="PF18097"/>
    </source>
</evidence>
<dbReference type="OrthoDB" id="391137at2759"/>
<comment type="similarity">
    <text evidence="3">Belongs to the VTA1 family.</text>
</comment>
<dbReference type="EMBL" id="JANBUW010000031">
    <property type="protein sequence ID" value="KAJ2850472.1"/>
    <property type="molecule type" value="Genomic_DNA"/>
</dbReference>
<feature type="domain" description="Vta1/callose synthase N-terminal" evidence="11">
    <location>
        <begin position="14"/>
        <end position="155"/>
    </location>
</feature>
<feature type="compositionally biased region" description="Polar residues" evidence="10">
    <location>
        <begin position="239"/>
        <end position="250"/>
    </location>
</feature>
<keyword evidence="8" id="KW-0472">Membrane</keyword>
<feature type="coiled-coil region" evidence="9">
    <location>
        <begin position="54"/>
        <end position="81"/>
    </location>
</feature>
<dbReference type="GO" id="GO:0032511">
    <property type="term" value="P:late endosome to vacuole transport via multivesicular body sorting pathway"/>
    <property type="evidence" value="ECO:0007669"/>
    <property type="project" value="InterPro"/>
</dbReference>
<dbReference type="GO" id="GO:0010008">
    <property type="term" value="C:endosome membrane"/>
    <property type="evidence" value="ECO:0007669"/>
    <property type="project" value="UniProtKB-SubCell"/>
</dbReference>
<evidence type="ECO:0000256" key="2">
    <source>
        <dbReference type="ARBA" id="ARBA00004496"/>
    </source>
</evidence>
<evidence type="ECO:0000256" key="10">
    <source>
        <dbReference type="SAM" id="MobiDB-lite"/>
    </source>
</evidence>
<gene>
    <name evidence="13" type="ORF">IWW36_001852</name>
</gene>
<evidence type="ECO:0000256" key="5">
    <source>
        <dbReference type="ARBA" id="ARBA00022490"/>
    </source>
</evidence>
<keyword evidence="7" id="KW-0653">Protein transport</keyword>
<dbReference type="Gene3D" id="1.20.5.420">
    <property type="entry name" value="Immunoglobulin FC, subunit C"/>
    <property type="match status" value="1"/>
</dbReference>
<accession>A0A9W8IGZ9</accession>
<evidence type="ECO:0008006" key="15">
    <source>
        <dbReference type="Google" id="ProtNLM"/>
    </source>
</evidence>
<protein>
    <recommendedName>
        <fullName evidence="15">DUF605-domain-containing protein</fullName>
    </recommendedName>
</protein>
<sequence>MVDLKAPPDELKHVLPYVQRGLEVAKADPIVAYFCKYYAAQLSIPHQGASAAAQEYLTKLLDELESEKAQLTANDNMKNDQVASQHCTSFALRIFAKADTEDREGRANKATARNFIVSSQFMQVLNGFGSLPEDISEKIKYAKWRAAEILKAMREGRQPELPPGEQAAAEEKSALSESSGQNPTTSPSLGMSQSSQLQAGSAGPASTRDIMSWPSPPPPTTHSEPAWTAAPSSAEYHYSSMQPSQATHSAQQLDTLPNVPHEQPQATSHIVRSIDVSPGAATFIPVPASRLPQVPSVTEQGSENGVMLNPADAKSAQKHARWAISALEYDDVETAVQNLQKAIEVLQPYRKL</sequence>
<dbReference type="Gene3D" id="1.25.40.270">
    <property type="entry name" value="Vacuolar protein sorting-associated protein vta1"/>
    <property type="match status" value="1"/>
</dbReference>
<feature type="domain" description="Vta1 C-terminal" evidence="12">
    <location>
        <begin position="314"/>
        <end position="347"/>
    </location>
</feature>
<keyword evidence="6" id="KW-0967">Endosome</keyword>